<comment type="caution">
    <text evidence="2">The sequence shown here is derived from an EMBL/GenBank/DDBJ whole genome shotgun (WGS) entry which is preliminary data.</text>
</comment>
<proteinExistence type="predicted"/>
<name>A0AA35WRZ7_GEOBA</name>
<dbReference type="Proteomes" id="UP001174909">
    <property type="component" value="Unassembled WGS sequence"/>
</dbReference>
<keyword evidence="1" id="KW-1133">Transmembrane helix</keyword>
<gene>
    <name evidence="2" type="ORF">GBAR_LOCUS14112</name>
</gene>
<keyword evidence="1" id="KW-0472">Membrane</keyword>
<organism evidence="2 3">
    <name type="scientific">Geodia barretti</name>
    <name type="common">Barrett's horny sponge</name>
    <dbReference type="NCBI Taxonomy" id="519541"/>
    <lineage>
        <taxon>Eukaryota</taxon>
        <taxon>Metazoa</taxon>
        <taxon>Porifera</taxon>
        <taxon>Demospongiae</taxon>
        <taxon>Heteroscleromorpha</taxon>
        <taxon>Tetractinellida</taxon>
        <taxon>Astrophorina</taxon>
        <taxon>Geodiidae</taxon>
        <taxon>Geodia</taxon>
    </lineage>
</organism>
<feature type="transmembrane region" description="Helical" evidence="1">
    <location>
        <begin position="115"/>
        <end position="138"/>
    </location>
</feature>
<reference evidence="2" key="1">
    <citation type="submission" date="2023-03" db="EMBL/GenBank/DDBJ databases">
        <authorList>
            <person name="Steffen K."/>
            <person name="Cardenas P."/>
        </authorList>
    </citation>
    <scope>NUCLEOTIDE SEQUENCE</scope>
</reference>
<keyword evidence="3" id="KW-1185">Reference proteome</keyword>
<accession>A0AA35WRZ7</accession>
<sequence length="197" mass="21363">PSSFLTLSSTLVAEDDTTVSVKLKFSLEASVCVSQFHVIIDGLVNISFNVTSSDRERGEVTYDLSPYVSPEDVCDVGAVVYGSNDIGDSTPIVIPLGGTYTLSYVHQPCCSIRPFIATTVLAVIVTAVLLLPVLVLYITRKCKYRGKGGKVTEDVSLQTNEAYCTVTTGVPMKRNEAYETVLRPETDTLSPVYDIVH</sequence>
<keyword evidence="1" id="KW-0812">Transmembrane</keyword>
<evidence type="ECO:0000313" key="2">
    <source>
        <dbReference type="EMBL" id="CAI8024267.1"/>
    </source>
</evidence>
<dbReference type="EMBL" id="CASHTH010002069">
    <property type="protein sequence ID" value="CAI8024267.1"/>
    <property type="molecule type" value="Genomic_DNA"/>
</dbReference>
<feature type="non-terminal residue" evidence="2">
    <location>
        <position position="1"/>
    </location>
</feature>
<evidence type="ECO:0000313" key="3">
    <source>
        <dbReference type="Proteomes" id="UP001174909"/>
    </source>
</evidence>
<dbReference type="AlphaFoldDB" id="A0AA35WRZ7"/>
<evidence type="ECO:0000256" key="1">
    <source>
        <dbReference type="SAM" id="Phobius"/>
    </source>
</evidence>
<protein>
    <submittedName>
        <fullName evidence="2">Uncharacterized protein</fullName>
    </submittedName>
</protein>